<proteinExistence type="predicted"/>
<name>A0A8J2K0J5_9HEXA</name>
<protein>
    <recommendedName>
        <fullName evidence="7">Fe2OG dioxygenase domain-containing protein</fullName>
    </recommendedName>
</protein>
<dbReference type="AlphaFoldDB" id="A0A8J2K0J5"/>
<dbReference type="PANTHER" id="PTHR10869:SF244">
    <property type="entry name" value="PROLYL 4-HYDROXYLASE SUBUNIT ALPHA-2"/>
    <property type="match status" value="1"/>
</dbReference>
<keyword evidence="4" id="KW-0223">Dioxygenase</keyword>
<dbReference type="GO" id="GO:0004656">
    <property type="term" value="F:procollagen-proline 4-dioxygenase activity"/>
    <property type="evidence" value="ECO:0007669"/>
    <property type="project" value="TreeGrafter"/>
</dbReference>
<keyword evidence="2" id="KW-0479">Metal-binding</keyword>
<dbReference type="Proteomes" id="UP000708208">
    <property type="component" value="Unassembled WGS sequence"/>
</dbReference>
<keyword evidence="9" id="KW-1185">Reference proteome</keyword>
<dbReference type="GO" id="GO:0005783">
    <property type="term" value="C:endoplasmic reticulum"/>
    <property type="evidence" value="ECO:0007669"/>
    <property type="project" value="TreeGrafter"/>
</dbReference>
<dbReference type="GO" id="GO:0031418">
    <property type="term" value="F:L-ascorbic acid binding"/>
    <property type="evidence" value="ECO:0007669"/>
    <property type="project" value="UniProtKB-KW"/>
</dbReference>
<dbReference type="SMART" id="SM00702">
    <property type="entry name" value="P4Hc"/>
    <property type="match status" value="1"/>
</dbReference>
<evidence type="ECO:0000256" key="3">
    <source>
        <dbReference type="ARBA" id="ARBA00022896"/>
    </source>
</evidence>
<keyword evidence="5" id="KW-0560">Oxidoreductase</keyword>
<comment type="caution">
    <text evidence="8">The sequence shown here is derived from an EMBL/GenBank/DDBJ whole genome shotgun (WGS) entry which is preliminary data.</text>
</comment>
<keyword evidence="6" id="KW-0408">Iron</keyword>
<evidence type="ECO:0000313" key="9">
    <source>
        <dbReference type="Proteomes" id="UP000708208"/>
    </source>
</evidence>
<feature type="domain" description="Fe2OG dioxygenase" evidence="7">
    <location>
        <begin position="151"/>
        <end position="249"/>
    </location>
</feature>
<reference evidence="8" key="1">
    <citation type="submission" date="2021-06" db="EMBL/GenBank/DDBJ databases">
        <authorList>
            <person name="Hodson N. C."/>
            <person name="Mongue J. A."/>
            <person name="Jaron S. K."/>
        </authorList>
    </citation>
    <scope>NUCLEOTIDE SEQUENCE</scope>
</reference>
<accession>A0A8J2K0J5</accession>
<dbReference type="InterPro" id="IPR045054">
    <property type="entry name" value="P4HA-like"/>
</dbReference>
<keyword evidence="3" id="KW-0847">Vitamin C</keyword>
<gene>
    <name evidence="8" type="ORF">AFUS01_LOCUS19541</name>
</gene>
<evidence type="ECO:0000313" key="8">
    <source>
        <dbReference type="EMBL" id="CAG7730928.1"/>
    </source>
</evidence>
<dbReference type="InterPro" id="IPR044862">
    <property type="entry name" value="Pro_4_hyd_alph_FE2OG_OXY"/>
</dbReference>
<dbReference type="OrthoDB" id="420380at2759"/>
<dbReference type="GO" id="GO:0005506">
    <property type="term" value="F:iron ion binding"/>
    <property type="evidence" value="ECO:0007669"/>
    <property type="project" value="InterPro"/>
</dbReference>
<dbReference type="InterPro" id="IPR006620">
    <property type="entry name" value="Pro_4_hyd_alph"/>
</dbReference>
<evidence type="ECO:0000256" key="2">
    <source>
        <dbReference type="ARBA" id="ARBA00022723"/>
    </source>
</evidence>
<dbReference type="EMBL" id="CAJVCH010202745">
    <property type="protein sequence ID" value="CAG7730928.1"/>
    <property type="molecule type" value="Genomic_DNA"/>
</dbReference>
<dbReference type="PROSITE" id="PS51471">
    <property type="entry name" value="FE2OG_OXY"/>
    <property type="match status" value="1"/>
</dbReference>
<dbReference type="InterPro" id="IPR005123">
    <property type="entry name" value="Oxoglu/Fe-dep_dioxygenase_dom"/>
</dbReference>
<organism evidence="8 9">
    <name type="scientific">Allacma fusca</name>
    <dbReference type="NCBI Taxonomy" id="39272"/>
    <lineage>
        <taxon>Eukaryota</taxon>
        <taxon>Metazoa</taxon>
        <taxon>Ecdysozoa</taxon>
        <taxon>Arthropoda</taxon>
        <taxon>Hexapoda</taxon>
        <taxon>Collembola</taxon>
        <taxon>Symphypleona</taxon>
        <taxon>Sminthuridae</taxon>
        <taxon>Allacma</taxon>
    </lineage>
</organism>
<evidence type="ECO:0000259" key="7">
    <source>
        <dbReference type="PROSITE" id="PS51471"/>
    </source>
</evidence>
<evidence type="ECO:0000256" key="1">
    <source>
        <dbReference type="ARBA" id="ARBA00001961"/>
    </source>
</evidence>
<evidence type="ECO:0000256" key="4">
    <source>
        <dbReference type="ARBA" id="ARBA00022964"/>
    </source>
</evidence>
<comment type="cofactor">
    <cofactor evidence="1">
        <name>L-ascorbate</name>
        <dbReference type="ChEBI" id="CHEBI:38290"/>
    </cofactor>
</comment>
<sequence length="276" mass="31960">MIETLGKISYLDCLRTPFESEHYMEISAKYDCTVYPHNPICHGYTDAKFFGQTGTTDYLQVKFWSMCKGKTFQTEQEKSKLFCCDRLMNSLINFTYETGRREVFMKHDGELYADPLQRQVLYTWADPHENKAAMYTSELAERITGLKIVNKTMGPLLRISGYAPGGYRAHHHDTMHNLHVATFMFYFSEVDKGGETPFINSGVNVVPRKGSAVFWYNLFTDGITDQSTFHGGCPVIMGEKWASIRWIMYDWQDQLQCDLKPETRFEILVNGKSKYK</sequence>
<evidence type="ECO:0000256" key="5">
    <source>
        <dbReference type="ARBA" id="ARBA00023002"/>
    </source>
</evidence>
<dbReference type="Pfam" id="PF13640">
    <property type="entry name" value="2OG-FeII_Oxy_3"/>
    <property type="match status" value="1"/>
</dbReference>
<evidence type="ECO:0000256" key="6">
    <source>
        <dbReference type="ARBA" id="ARBA00023004"/>
    </source>
</evidence>
<dbReference type="PANTHER" id="PTHR10869">
    <property type="entry name" value="PROLYL 4-HYDROXYLASE ALPHA SUBUNIT"/>
    <property type="match status" value="1"/>
</dbReference>